<comment type="caution">
    <text evidence="3">The sequence shown here is derived from an EMBL/GenBank/DDBJ whole genome shotgun (WGS) entry which is preliminary data.</text>
</comment>
<sequence>MKRMITKCPGCQGTLHIAKLQCPDCGMELKNDFSLSRFDRLDDAQYEFLLTFLKSRGSLKEVQAELQLSYPAAKKKLEELLVALDLSETTEKRGEVDMSNLKVEQGSTEVSEIIKGKIKENGGHVTVYTARGLPCEITAEPDGKTFSSNKLPVSDRYDYKVFDVIVDLLLEQGGRARKGNGRNYKLGEKGCETDTVVGAIAVYRGYELGASVYDPVFVMAAVLEWAGIAENGRGELILTNEYKSML</sequence>
<evidence type="ECO:0000259" key="1">
    <source>
        <dbReference type="Pfam" id="PF09862"/>
    </source>
</evidence>
<organism evidence="3 4">
    <name type="scientific">Anaerotignum faecicola</name>
    <dbReference type="NCBI Taxonomy" id="2358141"/>
    <lineage>
        <taxon>Bacteria</taxon>
        <taxon>Bacillati</taxon>
        <taxon>Bacillota</taxon>
        <taxon>Clostridia</taxon>
        <taxon>Lachnospirales</taxon>
        <taxon>Anaerotignaceae</taxon>
        <taxon>Anaerotignum</taxon>
    </lineage>
</organism>
<proteinExistence type="predicted"/>
<dbReference type="Pfam" id="PF22747">
    <property type="entry name" value="Zn_ribbon_DUF2089"/>
    <property type="match status" value="1"/>
</dbReference>
<dbReference type="InterPro" id="IPR053957">
    <property type="entry name" value="DUF2089_Zn_ribbon"/>
</dbReference>
<dbReference type="OrthoDB" id="9797643at2"/>
<evidence type="ECO:0000259" key="2">
    <source>
        <dbReference type="Pfam" id="PF22747"/>
    </source>
</evidence>
<keyword evidence="4" id="KW-1185">Reference proteome</keyword>
<dbReference type="InterPro" id="IPR018658">
    <property type="entry name" value="DUF2089"/>
</dbReference>
<dbReference type="AlphaFoldDB" id="A0A401LE24"/>
<gene>
    <name evidence="3" type="ORF">KGMB03357_13550</name>
</gene>
<evidence type="ECO:0008006" key="5">
    <source>
        <dbReference type="Google" id="ProtNLM"/>
    </source>
</evidence>
<feature type="domain" description="DUF2089" evidence="1">
    <location>
        <begin position="41"/>
        <end position="86"/>
    </location>
</feature>
<protein>
    <recommendedName>
        <fullName evidence="5">DUF2089 domain-containing protein</fullName>
    </recommendedName>
</protein>
<reference evidence="3 4" key="1">
    <citation type="submission" date="2018-10" db="EMBL/GenBank/DDBJ databases">
        <title>Draft Genome Sequence of Anaerotignum sp. KCTC 15736.</title>
        <authorList>
            <person name="Choi S.H."/>
            <person name="Kim J.S."/>
            <person name="Kang S.W."/>
            <person name="Lee J.S."/>
            <person name="Park S.H."/>
        </authorList>
    </citation>
    <scope>NUCLEOTIDE SEQUENCE [LARGE SCALE GENOMIC DNA]</scope>
    <source>
        <strain evidence="3 4">KCTC 15736</strain>
    </source>
</reference>
<evidence type="ECO:0000313" key="3">
    <source>
        <dbReference type="EMBL" id="GCB29694.1"/>
    </source>
</evidence>
<dbReference type="EMBL" id="BHVZ01000002">
    <property type="protein sequence ID" value="GCB29694.1"/>
    <property type="molecule type" value="Genomic_DNA"/>
</dbReference>
<evidence type="ECO:0000313" key="4">
    <source>
        <dbReference type="Proteomes" id="UP000287361"/>
    </source>
</evidence>
<dbReference type="Pfam" id="PF09862">
    <property type="entry name" value="DUF2089"/>
    <property type="match status" value="1"/>
</dbReference>
<accession>A0A401LE24</accession>
<feature type="domain" description="DUF2089" evidence="2">
    <location>
        <begin position="8"/>
        <end position="39"/>
    </location>
</feature>
<name>A0A401LE24_9FIRM</name>
<dbReference type="Proteomes" id="UP000287361">
    <property type="component" value="Unassembled WGS sequence"/>
</dbReference>